<dbReference type="Gene3D" id="3.40.50.1820">
    <property type="entry name" value="alpha/beta hydrolase"/>
    <property type="match status" value="1"/>
</dbReference>
<evidence type="ECO:0000259" key="3">
    <source>
        <dbReference type="Pfam" id="PF00561"/>
    </source>
</evidence>
<sequence length="400" mass="44680">MRLTDHVMTVPLDHDRADGPTIEVYAREIAADDGSDRPYLVYLQGGPGHEAPRPSSRPMSPSWLGRALRDYRVVMLDQRGTGRSTPYGSPGPDPTADAEYLRHFRADAIVRDAECLREHLGARRWTLLGQSFGGYCALHYLSVLPDSLREVFFTGGLPPVGLATDSVYSAAFEMTRVLNHRFHRRFPRDAARLAELLDRCDAGEIRSPDGEPISRRLMRTVGAVLGMNGGAEKLHHLLELDFAAPAFRHDAVAMMPFDARNPLYAVVHESSYADGGATRWSAERVQPEDFRGESLLLTAEHLFPWHFEDVAGLRPYRAVAEAIAEHDWPRLYDAEVLTGVDVPCAAVIYADDPYVTRQFSEETADLLPGMRRWLTDEYLHNGLGIAGDHVLDRLIGLVRD</sequence>
<dbReference type="AlphaFoldDB" id="A0A919T993"/>
<evidence type="ECO:0000313" key="5">
    <source>
        <dbReference type="Proteomes" id="UP000677082"/>
    </source>
</evidence>
<dbReference type="InterPro" id="IPR000073">
    <property type="entry name" value="AB_hydrolase_1"/>
</dbReference>
<dbReference type="GO" id="GO:0004177">
    <property type="term" value="F:aminopeptidase activity"/>
    <property type="evidence" value="ECO:0007669"/>
    <property type="project" value="UniProtKB-KW"/>
</dbReference>
<evidence type="ECO:0000313" key="4">
    <source>
        <dbReference type="EMBL" id="GIM89906.1"/>
    </source>
</evidence>
<keyword evidence="4" id="KW-0645">Protease</keyword>
<dbReference type="Pfam" id="PF00561">
    <property type="entry name" value="Abhydrolase_1"/>
    <property type="match status" value="1"/>
</dbReference>
<dbReference type="InterPro" id="IPR002410">
    <property type="entry name" value="Peptidase_S33"/>
</dbReference>
<dbReference type="PRINTS" id="PR00793">
    <property type="entry name" value="PROAMNOPTASE"/>
</dbReference>
<comment type="similarity">
    <text evidence="1">Belongs to the peptidase S33 family.</text>
</comment>
<gene>
    <name evidence="4" type="ORF">Ato02nite_016990</name>
</gene>
<dbReference type="PANTHER" id="PTHR43248:SF2">
    <property type="entry name" value="PROLYL AMINOPEPTIDASE"/>
    <property type="match status" value="1"/>
</dbReference>
<protein>
    <submittedName>
        <fullName evidence="4">Aminopeptidase</fullName>
    </submittedName>
</protein>
<proteinExistence type="inferred from homology"/>
<dbReference type="RefSeq" id="WP_213005862.1">
    <property type="nucleotide sequence ID" value="NZ_BOQN01000021.1"/>
</dbReference>
<dbReference type="SUPFAM" id="SSF53474">
    <property type="entry name" value="alpha/beta-Hydrolases"/>
    <property type="match status" value="1"/>
</dbReference>
<keyword evidence="2" id="KW-0378">Hydrolase</keyword>
<organism evidence="4 5">
    <name type="scientific">Paractinoplanes toevensis</name>
    <dbReference type="NCBI Taxonomy" id="571911"/>
    <lineage>
        <taxon>Bacteria</taxon>
        <taxon>Bacillati</taxon>
        <taxon>Actinomycetota</taxon>
        <taxon>Actinomycetes</taxon>
        <taxon>Micromonosporales</taxon>
        <taxon>Micromonosporaceae</taxon>
        <taxon>Paractinoplanes</taxon>
    </lineage>
</organism>
<keyword evidence="4" id="KW-0031">Aminopeptidase</keyword>
<accession>A0A919T993</accession>
<dbReference type="GO" id="GO:0006508">
    <property type="term" value="P:proteolysis"/>
    <property type="evidence" value="ECO:0007669"/>
    <property type="project" value="InterPro"/>
</dbReference>
<dbReference type="EMBL" id="BOQN01000021">
    <property type="protein sequence ID" value="GIM89906.1"/>
    <property type="molecule type" value="Genomic_DNA"/>
</dbReference>
<comment type="caution">
    <text evidence="4">The sequence shown here is derived from an EMBL/GenBank/DDBJ whole genome shotgun (WGS) entry which is preliminary data.</text>
</comment>
<feature type="domain" description="AB hydrolase-1" evidence="3">
    <location>
        <begin position="39"/>
        <end position="193"/>
    </location>
</feature>
<keyword evidence="5" id="KW-1185">Reference proteome</keyword>
<dbReference type="PANTHER" id="PTHR43248">
    <property type="entry name" value="2-SUCCINYL-6-HYDROXY-2,4-CYCLOHEXADIENE-1-CARBOXYLATE SYNTHASE"/>
    <property type="match status" value="1"/>
</dbReference>
<evidence type="ECO:0000256" key="1">
    <source>
        <dbReference type="ARBA" id="ARBA00010088"/>
    </source>
</evidence>
<evidence type="ECO:0000256" key="2">
    <source>
        <dbReference type="ARBA" id="ARBA00022801"/>
    </source>
</evidence>
<dbReference type="Proteomes" id="UP000677082">
    <property type="component" value="Unassembled WGS sequence"/>
</dbReference>
<name>A0A919T993_9ACTN</name>
<dbReference type="InterPro" id="IPR051601">
    <property type="entry name" value="Serine_prot/Carboxylest_S33"/>
</dbReference>
<reference evidence="4 5" key="1">
    <citation type="submission" date="2021-03" db="EMBL/GenBank/DDBJ databases">
        <title>Whole genome shotgun sequence of Actinoplanes toevensis NBRC 105298.</title>
        <authorList>
            <person name="Komaki H."/>
            <person name="Tamura T."/>
        </authorList>
    </citation>
    <scope>NUCLEOTIDE SEQUENCE [LARGE SCALE GENOMIC DNA]</scope>
    <source>
        <strain evidence="4 5">NBRC 105298</strain>
    </source>
</reference>
<dbReference type="InterPro" id="IPR029058">
    <property type="entry name" value="AB_hydrolase_fold"/>
</dbReference>